<protein>
    <submittedName>
        <fullName evidence="1">Uncharacterized protein</fullName>
    </submittedName>
</protein>
<dbReference type="EMBL" id="CP044331">
    <property type="protein sequence ID" value="QGM96186.1"/>
    <property type="molecule type" value="Genomic_DNA"/>
</dbReference>
<accession>A0A6B8M1P6</accession>
<keyword evidence="2" id="KW-1185">Reference proteome</keyword>
<dbReference type="AlphaFoldDB" id="A0A6B8M1P6"/>
<evidence type="ECO:0000313" key="2">
    <source>
        <dbReference type="Proteomes" id="UP000422569"/>
    </source>
</evidence>
<name>A0A6B8M1P6_9HYPH</name>
<gene>
    <name evidence="1" type="ORF">F7D14_00895</name>
</gene>
<evidence type="ECO:0000313" key="1">
    <source>
        <dbReference type="EMBL" id="QGM96186.1"/>
    </source>
</evidence>
<sequence>MARRDEGFSRGAGECCKKAAIFEINPIMKLNRIFCAIALTLVFDVSIAGAAPREAAGRAKAEAAKKAGNSFLADKPVAPVAAPVTEEPAKHWSGFYFGLDAGAAASETNR</sequence>
<dbReference type="KEGG" id="mpar:F7D14_00895"/>
<dbReference type="RefSeq" id="WP_016920034.1">
    <property type="nucleotide sequence ID" value="NZ_CP044331.1"/>
</dbReference>
<reference evidence="1 2" key="1">
    <citation type="submission" date="2019-09" db="EMBL/GenBank/DDBJ databases">
        <title>Isolation and complete genome sequencing of Methylocystis species.</title>
        <authorList>
            <person name="Rumah B.L."/>
            <person name="Stead C.E."/>
            <person name="Stevens B.C."/>
            <person name="Minton N.P."/>
            <person name="Grosse-Honebrink A."/>
            <person name="Zhang Y."/>
        </authorList>
    </citation>
    <scope>NUCLEOTIDE SEQUENCE [LARGE SCALE GENOMIC DNA]</scope>
    <source>
        <strain evidence="1 2">BRCS2</strain>
    </source>
</reference>
<organism evidence="1 2">
    <name type="scientific">Methylocystis parvus</name>
    <dbReference type="NCBI Taxonomy" id="134"/>
    <lineage>
        <taxon>Bacteria</taxon>
        <taxon>Pseudomonadati</taxon>
        <taxon>Pseudomonadota</taxon>
        <taxon>Alphaproteobacteria</taxon>
        <taxon>Hyphomicrobiales</taxon>
        <taxon>Methylocystaceae</taxon>
        <taxon>Methylocystis</taxon>
    </lineage>
</organism>
<dbReference type="Proteomes" id="UP000422569">
    <property type="component" value="Chromosome"/>
</dbReference>
<proteinExistence type="predicted"/>